<proteinExistence type="predicted"/>
<protein>
    <submittedName>
        <fullName evidence="1">Uncharacterized protein</fullName>
    </submittedName>
</protein>
<evidence type="ECO:0000313" key="1">
    <source>
        <dbReference type="EMBL" id="MRG84428.1"/>
    </source>
</evidence>
<organism evidence="1 2">
    <name type="scientific">Limosilactobacillus reuteri</name>
    <name type="common">Lactobacillus reuteri</name>
    <dbReference type="NCBI Taxonomy" id="1598"/>
    <lineage>
        <taxon>Bacteria</taxon>
        <taxon>Bacillati</taxon>
        <taxon>Bacillota</taxon>
        <taxon>Bacilli</taxon>
        <taxon>Lactobacillales</taxon>
        <taxon>Lactobacillaceae</taxon>
        <taxon>Limosilactobacillus</taxon>
    </lineage>
</organism>
<dbReference type="Proteomes" id="UP000441557">
    <property type="component" value="Unassembled WGS sequence"/>
</dbReference>
<comment type="caution">
    <text evidence="1">The sequence shown here is derived from an EMBL/GenBank/DDBJ whole genome shotgun (WGS) entry which is preliminary data.</text>
</comment>
<name>A0AB36AHT8_LIMRT</name>
<reference evidence="1 2" key="1">
    <citation type="submission" date="2019-11" db="EMBL/GenBank/DDBJ databases">
        <title>Draft genome sequence of 12 host-associated Lactobacillus reuteri rodent strains.</title>
        <authorList>
            <person name="Zhang S."/>
            <person name="Ozcam M."/>
            <person name="Van Pijkeren J.P."/>
        </authorList>
    </citation>
    <scope>NUCLEOTIDE SEQUENCE [LARGE SCALE GENOMIC DNA]</scope>
    <source>
        <strain evidence="1 2">L1604-1</strain>
    </source>
</reference>
<gene>
    <name evidence="1" type="ORF">GIX80_08555</name>
</gene>
<dbReference type="RefSeq" id="WP_153706668.1">
    <property type="nucleotide sequence ID" value="NZ_JAFFPO010000019.1"/>
</dbReference>
<dbReference type="EMBL" id="WJMZ01000010">
    <property type="protein sequence ID" value="MRG84428.1"/>
    <property type="molecule type" value="Genomic_DNA"/>
</dbReference>
<evidence type="ECO:0000313" key="2">
    <source>
        <dbReference type="Proteomes" id="UP000441557"/>
    </source>
</evidence>
<sequence>MTNKNSNIAVDNNVKYSIKALALVTGHKTIREYMRHLAEYQAKHLSASEYEDYRRFMRYYELQEKMRKN</sequence>
<dbReference type="AlphaFoldDB" id="A0AB36AHT8"/>
<accession>A0AB36AHT8</accession>